<evidence type="ECO:0000313" key="1">
    <source>
        <dbReference type="EMBL" id="GIY95425.1"/>
    </source>
</evidence>
<dbReference type="EMBL" id="BPLR01000521">
    <property type="protein sequence ID" value="GIY95425.1"/>
    <property type="molecule type" value="Genomic_DNA"/>
</dbReference>
<protein>
    <submittedName>
        <fullName evidence="1">Uncharacterized protein</fullName>
    </submittedName>
</protein>
<proteinExistence type="predicted"/>
<dbReference type="AlphaFoldDB" id="A0AAV4XK13"/>
<organism evidence="1 2">
    <name type="scientific">Caerostris extrusa</name>
    <name type="common">Bark spider</name>
    <name type="synonym">Caerostris bankana</name>
    <dbReference type="NCBI Taxonomy" id="172846"/>
    <lineage>
        <taxon>Eukaryota</taxon>
        <taxon>Metazoa</taxon>
        <taxon>Ecdysozoa</taxon>
        <taxon>Arthropoda</taxon>
        <taxon>Chelicerata</taxon>
        <taxon>Arachnida</taxon>
        <taxon>Araneae</taxon>
        <taxon>Araneomorphae</taxon>
        <taxon>Entelegynae</taxon>
        <taxon>Araneoidea</taxon>
        <taxon>Araneidae</taxon>
        <taxon>Caerostris</taxon>
    </lineage>
</organism>
<reference evidence="1 2" key="1">
    <citation type="submission" date="2021-06" db="EMBL/GenBank/DDBJ databases">
        <title>Caerostris extrusa draft genome.</title>
        <authorList>
            <person name="Kono N."/>
            <person name="Arakawa K."/>
        </authorList>
    </citation>
    <scope>NUCLEOTIDE SEQUENCE [LARGE SCALE GENOMIC DNA]</scope>
</reference>
<accession>A0AAV4XK13</accession>
<gene>
    <name evidence="1" type="ORF">CEXT_157591</name>
</gene>
<sequence>MTYIRRLWRCSDTICPLSVSSQMLTIWFAQAEGFHSISENRMHTNGGHWPGTYLRWLMNEIQLEPLPLSTCNGSVKAGDAGQMFGVSSSGLKSEMLS</sequence>
<comment type="caution">
    <text evidence="1">The sequence shown here is derived from an EMBL/GenBank/DDBJ whole genome shotgun (WGS) entry which is preliminary data.</text>
</comment>
<name>A0AAV4XK13_CAEEX</name>
<keyword evidence="2" id="KW-1185">Reference proteome</keyword>
<dbReference type="Proteomes" id="UP001054945">
    <property type="component" value="Unassembled WGS sequence"/>
</dbReference>
<evidence type="ECO:0000313" key="2">
    <source>
        <dbReference type="Proteomes" id="UP001054945"/>
    </source>
</evidence>